<protein>
    <submittedName>
        <fullName evidence="2">Uncharacterized protein</fullName>
    </submittedName>
</protein>
<organism evidence="2 3">
    <name type="scientific">Candidatus Taylorbacteria bacterium RIFCSPLOWO2_01_FULL_45_15b</name>
    <dbReference type="NCBI Taxonomy" id="1802319"/>
    <lineage>
        <taxon>Bacteria</taxon>
        <taxon>Candidatus Tayloriibacteriota</taxon>
    </lineage>
</organism>
<dbReference type="Proteomes" id="UP000176221">
    <property type="component" value="Unassembled WGS sequence"/>
</dbReference>
<name>A0A1G2NC42_9BACT</name>
<keyword evidence="1" id="KW-0472">Membrane</keyword>
<evidence type="ECO:0000313" key="3">
    <source>
        <dbReference type="Proteomes" id="UP000176221"/>
    </source>
</evidence>
<sequence length="71" mass="8807">MGKFNKKDANMKFPQIPWQSLQKHWNRIIPPDHFLRKKRCIKIIQWTLVWYLVISFIMLAIMELFTERNFQ</sequence>
<comment type="caution">
    <text evidence="2">The sequence shown here is derived from an EMBL/GenBank/DDBJ whole genome shotgun (WGS) entry which is preliminary data.</text>
</comment>
<evidence type="ECO:0000256" key="1">
    <source>
        <dbReference type="SAM" id="Phobius"/>
    </source>
</evidence>
<dbReference type="AlphaFoldDB" id="A0A1G2NC42"/>
<reference evidence="2 3" key="1">
    <citation type="journal article" date="2016" name="Nat. Commun.">
        <title>Thousands of microbial genomes shed light on interconnected biogeochemical processes in an aquifer system.</title>
        <authorList>
            <person name="Anantharaman K."/>
            <person name="Brown C.T."/>
            <person name="Hug L.A."/>
            <person name="Sharon I."/>
            <person name="Castelle C.J."/>
            <person name="Probst A.J."/>
            <person name="Thomas B.C."/>
            <person name="Singh A."/>
            <person name="Wilkins M.J."/>
            <person name="Karaoz U."/>
            <person name="Brodie E.L."/>
            <person name="Williams K.H."/>
            <person name="Hubbard S.S."/>
            <person name="Banfield J.F."/>
        </authorList>
    </citation>
    <scope>NUCLEOTIDE SEQUENCE [LARGE SCALE GENOMIC DNA]</scope>
</reference>
<gene>
    <name evidence="2" type="ORF">A2928_01740</name>
</gene>
<evidence type="ECO:0000313" key="2">
    <source>
        <dbReference type="EMBL" id="OHA33654.1"/>
    </source>
</evidence>
<accession>A0A1G2NC42</accession>
<keyword evidence="1" id="KW-0812">Transmembrane</keyword>
<keyword evidence="1" id="KW-1133">Transmembrane helix</keyword>
<proteinExistence type="predicted"/>
<feature type="transmembrane region" description="Helical" evidence="1">
    <location>
        <begin position="43"/>
        <end position="65"/>
    </location>
</feature>
<dbReference type="EMBL" id="MHRX01000028">
    <property type="protein sequence ID" value="OHA33654.1"/>
    <property type="molecule type" value="Genomic_DNA"/>
</dbReference>